<gene>
    <name evidence="1" type="ORF">BN962_p00015</name>
</gene>
<reference evidence="1" key="1">
    <citation type="submission" date="2014-07" db="EMBL/GenBank/DDBJ databases">
        <authorList>
            <person name="Remaud-Simeon Magali"/>
            <person name="Passerini Delphine"/>
        </authorList>
    </citation>
    <scope>NUCLEOTIDE SEQUENCE</scope>
    <source>
        <strain evidence="1">NRRL B-742</strain>
        <plasmid evidence="1">1</plasmid>
    </source>
</reference>
<dbReference type="AlphaFoldDB" id="A0A098DN30"/>
<sequence length="47" mass="5578">MIGQNNMNKEHKIYTEEEVKSYFKDNGAIKYTIINPFSGYEEDLLVY</sequence>
<name>A0A098DN30_LEUCI</name>
<organism evidence="1">
    <name type="scientific">Leuconostoc citreum</name>
    <dbReference type="NCBI Taxonomy" id="33964"/>
    <lineage>
        <taxon>Bacteria</taxon>
        <taxon>Bacillati</taxon>
        <taxon>Bacillota</taxon>
        <taxon>Bacilli</taxon>
        <taxon>Lactobacillales</taxon>
        <taxon>Lactobacillaceae</taxon>
        <taxon>Leuconostoc</taxon>
    </lineage>
</organism>
<proteinExistence type="predicted"/>
<geneLocation type="plasmid" evidence="1">
    <name>1</name>
</geneLocation>
<accession>A0A098DN30</accession>
<evidence type="ECO:0000313" key="1">
    <source>
        <dbReference type="EMBL" id="CEF82716.1"/>
    </source>
</evidence>
<dbReference type="EMBL" id="LN610406">
    <property type="protein sequence ID" value="CEF82716.1"/>
    <property type="molecule type" value="Genomic_DNA"/>
</dbReference>
<protein>
    <submittedName>
        <fullName evidence="1">Uncharacterized protein</fullName>
    </submittedName>
</protein>
<keyword evidence="1" id="KW-0614">Plasmid</keyword>